<evidence type="ECO:0000313" key="2">
    <source>
        <dbReference type="EMBL" id="SVB83311.1"/>
    </source>
</evidence>
<name>A0A382HA43_9ZZZZ</name>
<reference evidence="2" key="1">
    <citation type="submission" date="2018-05" db="EMBL/GenBank/DDBJ databases">
        <authorList>
            <person name="Lanie J.A."/>
            <person name="Ng W.-L."/>
            <person name="Kazmierczak K.M."/>
            <person name="Andrzejewski T.M."/>
            <person name="Davidsen T.M."/>
            <person name="Wayne K.J."/>
            <person name="Tettelin H."/>
            <person name="Glass J.I."/>
            <person name="Rusch D."/>
            <person name="Podicherti R."/>
            <person name="Tsui H.-C.T."/>
            <person name="Winkler M.E."/>
        </authorList>
    </citation>
    <scope>NUCLEOTIDE SEQUENCE</scope>
</reference>
<dbReference type="AlphaFoldDB" id="A0A382HA43"/>
<gene>
    <name evidence="2" type="ORF">METZ01_LOCUS236165</name>
</gene>
<feature type="non-terminal residue" evidence="2">
    <location>
        <position position="62"/>
    </location>
</feature>
<organism evidence="2">
    <name type="scientific">marine metagenome</name>
    <dbReference type="NCBI Taxonomy" id="408172"/>
    <lineage>
        <taxon>unclassified sequences</taxon>
        <taxon>metagenomes</taxon>
        <taxon>ecological metagenomes</taxon>
    </lineage>
</organism>
<accession>A0A382HA43</accession>
<keyword evidence="1" id="KW-0812">Transmembrane</keyword>
<feature type="transmembrane region" description="Helical" evidence="1">
    <location>
        <begin position="7"/>
        <end position="27"/>
    </location>
</feature>
<dbReference type="EMBL" id="UINC01059655">
    <property type="protein sequence ID" value="SVB83311.1"/>
    <property type="molecule type" value="Genomic_DNA"/>
</dbReference>
<keyword evidence="1" id="KW-0472">Membrane</keyword>
<evidence type="ECO:0000256" key="1">
    <source>
        <dbReference type="SAM" id="Phobius"/>
    </source>
</evidence>
<feature type="transmembrane region" description="Helical" evidence="1">
    <location>
        <begin position="33"/>
        <end position="53"/>
    </location>
</feature>
<sequence>MNRLTIFYLSNYFVLLAYIIVNAIFLGRGEVGIFHLLMTINTPFFLIIIIKGVTRGLGKLFK</sequence>
<proteinExistence type="predicted"/>
<protein>
    <submittedName>
        <fullName evidence="2">Uncharacterized protein</fullName>
    </submittedName>
</protein>
<keyword evidence="1" id="KW-1133">Transmembrane helix</keyword>